<dbReference type="InterPro" id="IPR003439">
    <property type="entry name" value="ABC_transporter-like_ATP-bd"/>
</dbReference>
<dbReference type="PROSITE" id="PS50893">
    <property type="entry name" value="ABC_TRANSPORTER_2"/>
    <property type="match status" value="2"/>
</dbReference>
<dbReference type="GO" id="GO:0003743">
    <property type="term" value="F:translation initiation factor activity"/>
    <property type="evidence" value="ECO:0007669"/>
    <property type="project" value="UniProtKB-KW"/>
</dbReference>
<dbReference type="EMBL" id="LXFE01001439">
    <property type="protein sequence ID" value="OLL23603.1"/>
    <property type="molecule type" value="Genomic_DNA"/>
</dbReference>
<dbReference type="GO" id="GO:0003676">
    <property type="term" value="F:nucleic acid binding"/>
    <property type="evidence" value="ECO:0007669"/>
    <property type="project" value="InterPro"/>
</dbReference>
<evidence type="ECO:0000256" key="1">
    <source>
        <dbReference type="ARBA" id="ARBA00022741"/>
    </source>
</evidence>
<evidence type="ECO:0000259" key="5">
    <source>
        <dbReference type="PROSITE" id="PS51192"/>
    </source>
</evidence>
<evidence type="ECO:0000256" key="2">
    <source>
        <dbReference type="ARBA" id="ARBA00022840"/>
    </source>
</evidence>
<dbReference type="Pfam" id="PF00005">
    <property type="entry name" value="ABC_tran"/>
    <property type="match status" value="2"/>
</dbReference>
<protein>
    <submittedName>
        <fullName evidence="8">Translation initiation factor RLI1</fullName>
    </submittedName>
</protein>
<dbReference type="SMART" id="SM00487">
    <property type="entry name" value="DEXDc"/>
    <property type="match status" value="1"/>
</dbReference>
<feature type="non-terminal residue" evidence="8">
    <location>
        <position position="1"/>
    </location>
</feature>
<dbReference type="NCBIfam" id="NF009945">
    <property type="entry name" value="PRK13409.1"/>
    <property type="match status" value="1"/>
</dbReference>
<feature type="compositionally biased region" description="Basic and acidic residues" evidence="3">
    <location>
        <begin position="1096"/>
        <end position="1149"/>
    </location>
</feature>
<keyword evidence="2" id="KW-0067">ATP-binding</keyword>
<evidence type="ECO:0000313" key="9">
    <source>
        <dbReference type="Proteomes" id="UP000186594"/>
    </source>
</evidence>
<name>A0A1U7LLZ3_NEOID</name>
<dbReference type="InterPro" id="IPR011545">
    <property type="entry name" value="DEAD/DEAH_box_helicase_dom"/>
</dbReference>
<dbReference type="PROSITE" id="PS51192">
    <property type="entry name" value="HELICASE_ATP_BIND_1"/>
    <property type="match status" value="1"/>
</dbReference>
<dbReference type="InterPro" id="IPR013283">
    <property type="entry name" value="RLI1"/>
</dbReference>
<evidence type="ECO:0000259" key="6">
    <source>
        <dbReference type="PROSITE" id="PS51194"/>
    </source>
</evidence>
<dbReference type="Proteomes" id="UP000186594">
    <property type="component" value="Unassembled WGS sequence"/>
</dbReference>
<dbReference type="PRINTS" id="PR01868">
    <property type="entry name" value="ABCEFAMILY"/>
</dbReference>
<dbReference type="SMART" id="SM00382">
    <property type="entry name" value="AAA"/>
    <property type="match status" value="2"/>
</dbReference>
<dbReference type="CDD" id="cd03236">
    <property type="entry name" value="ABC_RNaseL_inhibitor_domain1"/>
    <property type="match status" value="1"/>
</dbReference>
<evidence type="ECO:0000256" key="3">
    <source>
        <dbReference type="SAM" id="MobiDB-lite"/>
    </source>
</evidence>
<feature type="non-terminal residue" evidence="8">
    <location>
        <position position="1172"/>
    </location>
</feature>
<proteinExistence type="predicted"/>
<dbReference type="InterPro" id="IPR001650">
    <property type="entry name" value="Helicase_C-like"/>
</dbReference>
<dbReference type="Pfam" id="PF00271">
    <property type="entry name" value="Helicase_C"/>
    <property type="match status" value="1"/>
</dbReference>
<keyword evidence="8" id="KW-0648">Protein biosynthesis</keyword>
<feature type="domain" description="ABC transporter" evidence="4">
    <location>
        <begin position="20"/>
        <end position="268"/>
    </location>
</feature>
<dbReference type="InterPro" id="IPR014001">
    <property type="entry name" value="Helicase_ATP-bd"/>
</dbReference>
<dbReference type="SMART" id="SM00490">
    <property type="entry name" value="HELICc"/>
    <property type="match status" value="1"/>
</dbReference>
<dbReference type="FunFam" id="3.40.50.300:FF:000152">
    <property type="entry name" value="ATP-binding cassette, sub-family E, member 1"/>
    <property type="match status" value="1"/>
</dbReference>
<feature type="domain" description="4Fe-4S ferredoxin-type" evidence="7">
    <location>
        <begin position="6"/>
        <end position="25"/>
    </location>
</feature>
<dbReference type="PANTHER" id="PTHR19248">
    <property type="entry name" value="ATP-BINDING TRANSPORT PROTEIN-RELATED"/>
    <property type="match status" value="1"/>
</dbReference>
<accession>A0A1U7LLZ3</accession>
<dbReference type="InterPro" id="IPR017871">
    <property type="entry name" value="ABC_transporter-like_CS"/>
</dbReference>
<dbReference type="Gene3D" id="3.40.50.300">
    <property type="entry name" value="P-loop containing nucleotide triphosphate hydrolases"/>
    <property type="match status" value="4"/>
</dbReference>
<feature type="domain" description="ABC transporter" evidence="4">
    <location>
        <begin position="295"/>
        <end position="515"/>
    </location>
</feature>
<evidence type="ECO:0000259" key="4">
    <source>
        <dbReference type="PROSITE" id="PS50893"/>
    </source>
</evidence>
<dbReference type="InterPro" id="IPR003593">
    <property type="entry name" value="AAA+_ATPase"/>
</dbReference>
<dbReference type="STRING" id="1198029.A0A1U7LLZ3"/>
<dbReference type="PROSITE" id="PS00211">
    <property type="entry name" value="ABC_TRANSPORTER_1"/>
    <property type="match status" value="1"/>
</dbReference>
<comment type="caution">
    <text evidence="8">The sequence shown here is derived from an EMBL/GenBank/DDBJ whole genome shotgun (WGS) entry which is preliminary data.</text>
</comment>
<evidence type="ECO:0000259" key="7">
    <source>
        <dbReference type="PROSITE" id="PS51379"/>
    </source>
</evidence>
<keyword evidence="9" id="KW-1185">Reference proteome</keyword>
<gene>
    <name evidence="8" type="ORF">NEOLI_004889</name>
</gene>
<dbReference type="OrthoDB" id="6593433at2759"/>
<keyword evidence="8" id="KW-0396">Initiation factor</keyword>
<evidence type="ECO:0000313" key="8">
    <source>
        <dbReference type="EMBL" id="OLL23603.1"/>
    </source>
</evidence>
<dbReference type="SUPFAM" id="SSF52540">
    <property type="entry name" value="P-loop containing nucleoside triphosphate hydrolases"/>
    <property type="match status" value="4"/>
</dbReference>
<dbReference type="InterPro" id="IPR027417">
    <property type="entry name" value="P-loop_NTPase"/>
</dbReference>
<dbReference type="AlphaFoldDB" id="A0A1U7LLZ3"/>
<feature type="region of interest" description="Disordered" evidence="3">
    <location>
        <begin position="1090"/>
        <end position="1172"/>
    </location>
</feature>
<sequence>LLTGSIGCGICPKKCPFGAIHIINLPTNLEKEVAHRYSANSFKLHRLPTPRPGQVLGLVGTNGIGKSTALKILAGKTKPNLGQYSSPPDWEDILRYFRGSELQNYFTKILEDNLKALIKPQYVDHLPRAIRNGPKSVSILLDNKNDRGNKSEILDALDLNQVLGRDIDQLSGGELQRFAIALTCIQHADVYMFDEPSSYLDVKQRLNAARLIRTLLRPDSYVIVVEHDLSVLDYLSDFICVLYGMPAVYGVVTLPASVREGINIFLDGHIPTENLRFRQEALHFRIGEAAEDLILEHTNSYQYPDMTKTLGDFKLTVKAGDFTNSEIVVLLGENGTGKTTFIRLLAGAIQPDDGSRVPELKVSMKPQTISPKFMGTVRQLFLKKIRSSFTFPQFNTDVLKPLSIESIIDQQVQNLSGGELQRVAIVLCLGQPADIYLIDEPSAFILHAKKTAFVVEHDFIMATYLADRVIVYDGQPSIQATANQPQSLLTGMNSFLKSLQVTFRRDPSTFRPRINKMNSQLEMVFRAFARPNVCAGFRSLALLRNVSRNAVSPQLCLSLKGVSAVQRISTYPRLEREAAAVQQDYDFFSPLDAEVEANEFESESPEFGNNNPVIPWSSHKDRIDPVLLDGIQTVFKYKNMTMVQDAIISQMPFQKDLLVRSKTGTGKTLGFLVPAIQRTLENYAKDGVNQKTYAKERTSVFIISPTRELAMQIAMEARRLTACTTGFKTNCVYGGDKKYLQLRRLMRERNDIIVGTPGRIIDFLESEPFFKGLVQGVHTLILDEADTLLDMGFSSDIDRIQSYLPKDKATFMFSATVKPQIKRVAAGLLRPGYEFVDTVGKDETDVHEQVKQTFIVRDLTEHLRAVLSLLIAEQMKKPDGKVIVFLQTTKAVELYAGIFKALRRLYHNDHFQQFSIHSGLTQDRRNKTSDAFRRANVGSVLFSSDISQVSSSLRINIIVLEEDLYIHRVGRTGRAGKNGEAVLLIAPFEKGCIKNLHGIPVTEQILPDSEIELGPAEQKVFDLAFKYTNQADVERAFAAYCGYLIPKRGEWYGGVEVETIISALQNWALSFGLEYPPQCSEAFLRKIGAGGRSSHGRGDFGRGRNEGNRPRAFGDRGGFQRRDSGFGGERRSFGDRGDLSEGDPPKRESLFGGERTGGFQRREGGFGGERTG</sequence>
<feature type="domain" description="Helicase ATP-binding" evidence="5">
    <location>
        <begin position="648"/>
        <end position="835"/>
    </location>
</feature>
<keyword evidence="1" id="KW-0547">Nucleotide-binding</keyword>
<feature type="domain" description="Helicase C-terminal" evidence="6">
    <location>
        <begin position="858"/>
        <end position="1021"/>
    </location>
</feature>
<organism evidence="8 9">
    <name type="scientific">Neolecta irregularis (strain DAH-3)</name>
    <dbReference type="NCBI Taxonomy" id="1198029"/>
    <lineage>
        <taxon>Eukaryota</taxon>
        <taxon>Fungi</taxon>
        <taxon>Dikarya</taxon>
        <taxon>Ascomycota</taxon>
        <taxon>Taphrinomycotina</taxon>
        <taxon>Neolectales</taxon>
        <taxon>Neolectaceae</taxon>
        <taxon>Neolecta</taxon>
    </lineage>
</organism>
<dbReference type="GO" id="GO:0005524">
    <property type="term" value="F:ATP binding"/>
    <property type="evidence" value="ECO:0007669"/>
    <property type="project" value="UniProtKB-KW"/>
</dbReference>
<dbReference type="PROSITE" id="PS51194">
    <property type="entry name" value="HELICASE_CTER"/>
    <property type="match status" value="1"/>
</dbReference>
<dbReference type="PROSITE" id="PS51379">
    <property type="entry name" value="4FE4S_FER_2"/>
    <property type="match status" value="1"/>
</dbReference>
<reference evidence="8 9" key="1">
    <citation type="submission" date="2016-04" db="EMBL/GenBank/DDBJ databases">
        <title>Evolutionary innovation and constraint leading to complex multicellularity in the Ascomycota.</title>
        <authorList>
            <person name="Cisse O."/>
            <person name="Nguyen A."/>
            <person name="Hewitt D.A."/>
            <person name="Jedd G."/>
            <person name="Stajich J.E."/>
        </authorList>
    </citation>
    <scope>NUCLEOTIDE SEQUENCE [LARGE SCALE GENOMIC DNA]</scope>
    <source>
        <strain evidence="8 9">DAH-3</strain>
    </source>
</reference>
<dbReference type="GO" id="GO:0016887">
    <property type="term" value="F:ATP hydrolysis activity"/>
    <property type="evidence" value="ECO:0007669"/>
    <property type="project" value="InterPro"/>
</dbReference>
<dbReference type="Pfam" id="PF00270">
    <property type="entry name" value="DEAD"/>
    <property type="match status" value="1"/>
</dbReference>
<dbReference type="InterPro" id="IPR017896">
    <property type="entry name" value="4Fe4S_Fe-S-bd"/>
</dbReference>
<dbReference type="InterPro" id="IPR034348">
    <property type="entry name" value="RLI_dom_1"/>
</dbReference>